<dbReference type="EMBL" id="JAVFHQ010000015">
    <property type="protein sequence ID" value="KAK4546421.1"/>
    <property type="molecule type" value="Genomic_DNA"/>
</dbReference>
<protein>
    <submittedName>
        <fullName evidence="1">Uncharacterized protein</fullName>
    </submittedName>
</protein>
<accession>A0AAV9JLP5</accession>
<dbReference type="Pfam" id="PF10199">
    <property type="entry name" value="Adaptin_binding"/>
    <property type="match status" value="1"/>
</dbReference>
<dbReference type="PANTHER" id="PTHR28043:SF1">
    <property type="entry name" value="INCREASED RECOMBINATION CENTERS PROTEIN 6"/>
    <property type="match status" value="1"/>
</dbReference>
<proteinExistence type="predicted"/>
<comment type="caution">
    <text evidence="1">The sequence shown here is derived from an EMBL/GenBank/DDBJ whole genome shotgun (WGS) entry which is preliminary data.</text>
</comment>
<dbReference type="GO" id="GO:0016192">
    <property type="term" value="P:vesicle-mediated transport"/>
    <property type="evidence" value="ECO:0007669"/>
    <property type="project" value="InterPro"/>
</dbReference>
<evidence type="ECO:0000313" key="1">
    <source>
        <dbReference type="EMBL" id="KAK4546421.1"/>
    </source>
</evidence>
<dbReference type="InterPro" id="IPR034627">
    <property type="entry name" value="Irc6"/>
</dbReference>
<dbReference type="PANTHER" id="PTHR28043">
    <property type="entry name" value="INCREASED RECOMBINATION CENTERS PROTEIN 6"/>
    <property type="match status" value="1"/>
</dbReference>
<organism evidence="1 2">
    <name type="scientific">Oleoguttula mirabilis</name>
    <dbReference type="NCBI Taxonomy" id="1507867"/>
    <lineage>
        <taxon>Eukaryota</taxon>
        <taxon>Fungi</taxon>
        <taxon>Dikarya</taxon>
        <taxon>Ascomycota</taxon>
        <taxon>Pezizomycotina</taxon>
        <taxon>Dothideomycetes</taxon>
        <taxon>Dothideomycetidae</taxon>
        <taxon>Mycosphaerellales</taxon>
        <taxon>Teratosphaeriaceae</taxon>
        <taxon>Oleoguttula</taxon>
    </lineage>
</organism>
<dbReference type="Gene3D" id="3.40.50.11960">
    <property type="match status" value="1"/>
</dbReference>
<dbReference type="GO" id="GO:0030674">
    <property type="term" value="F:protein-macromolecule adaptor activity"/>
    <property type="evidence" value="ECO:0007669"/>
    <property type="project" value="TreeGrafter"/>
</dbReference>
<name>A0AAV9JLP5_9PEZI</name>
<evidence type="ECO:0000313" key="2">
    <source>
        <dbReference type="Proteomes" id="UP001324427"/>
    </source>
</evidence>
<keyword evidence="2" id="KW-1185">Reference proteome</keyword>
<reference evidence="1 2" key="1">
    <citation type="submission" date="2021-11" db="EMBL/GenBank/DDBJ databases">
        <title>Black yeast isolated from Biological Soil Crust.</title>
        <authorList>
            <person name="Kurbessoian T."/>
        </authorList>
    </citation>
    <scope>NUCLEOTIDE SEQUENCE [LARGE SCALE GENOMIC DNA]</scope>
    <source>
        <strain evidence="1 2">CCFEE 5522</strain>
    </source>
</reference>
<gene>
    <name evidence="1" type="ORF">LTR36_002098</name>
</gene>
<dbReference type="Proteomes" id="UP001324427">
    <property type="component" value="Unassembled WGS sequence"/>
</dbReference>
<dbReference type="AlphaFoldDB" id="A0AAV9JLP5"/>
<sequence length="301" mass="33520">MDIKCSRRILGVGAPRSRILDVVKDLTGSTPAPDETGSTAGLTHEWDVKTAYYSAKVPIWVDEIPETEAWKTEFLKPEAQEVVEAVGAWIYCFTKPRDGTVSEEMEEVMKAIQNIAEEHAGYGAETVMLAVAMPNRQQAETEASGASPEEWDDVCMQYGFEYIDYSAQGKNDFGEKVGFERLKEALEATAWAATADDEDDLTFDELEFDDEDEVGGFGREEAEMTAELFGMKAALYEDDDDEHETDDAVPPREQATQVDDLERMMGKLLAVKERSADLPEAQRKRMAAQAVRDLMNSDRGA</sequence>